<gene>
    <name evidence="1" type="ORF">PVAP13_7NG172817</name>
</gene>
<organism evidence="1 2">
    <name type="scientific">Panicum virgatum</name>
    <name type="common">Blackwell switchgrass</name>
    <dbReference type="NCBI Taxonomy" id="38727"/>
    <lineage>
        <taxon>Eukaryota</taxon>
        <taxon>Viridiplantae</taxon>
        <taxon>Streptophyta</taxon>
        <taxon>Embryophyta</taxon>
        <taxon>Tracheophyta</taxon>
        <taxon>Spermatophyta</taxon>
        <taxon>Magnoliopsida</taxon>
        <taxon>Liliopsida</taxon>
        <taxon>Poales</taxon>
        <taxon>Poaceae</taxon>
        <taxon>PACMAD clade</taxon>
        <taxon>Panicoideae</taxon>
        <taxon>Panicodae</taxon>
        <taxon>Paniceae</taxon>
        <taxon>Panicinae</taxon>
        <taxon>Panicum</taxon>
        <taxon>Panicum sect. Hiantes</taxon>
    </lineage>
</organism>
<keyword evidence="2" id="KW-1185">Reference proteome</keyword>
<name>A0A8T0PUJ7_PANVG</name>
<reference evidence="1" key="1">
    <citation type="submission" date="2020-05" db="EMBL/GenBank/DDBJ databases">
        <title>WGS assembly of Panicum virgatum.</title>
        <authorList>
            <person name="Lovell J.T."/>
            <person name="Jenkins J."/>
            <person name="Shu S."/>
            <person name="Juenger T.E."/>
            <person name="Schmutz J."/>
        </authorList>
    </citation>
    <scope>NUCLEOTIDE SEQUENCE</scope>
    <source>
        <strain evidence="1">AP13</strain>
    </source>
</reference>
<dbReference type="EMBL" id="CM029050">
    <property type="protein sequence ID" value="KAG2566101.1"/>
    <property type="molecule type" value="Genomic_DNA"/>
</dbReference>
<evidence type="ECO:0000313" key="2">
    <source>
        <dbReference type="Proteomes" id="UP000823388"/>
    </source>
</evidence>
<comment type="caution">
    <text evidence="1">The sequence shown here is derived from an EMBL/GenBank/DDBJ whole genome shotgun (WGS) entry which is preliminary data.</text>
</comment>
<sequence length="109" mass="11980">MAGGSNRDCSAGCPSFLHRAEPGLSRSSPLHLAARVSRQGLKQQGVVATTCCSCEPPRAQAAWRGRYCLLLVRAAKGSSSMAWPWRRQLGYAKSHHACRWCSNARVPWR</sequence>
<dbReference type="Proteomes" id="UP000823388">
    <property type="component" value="Chromosome 7N"/>
</dbReference>
<protein>
    <submittedName>
        <fullName evidence="1">Uncharacterized protein</fullName>
    </submittedName>
</protein>
<evidence type="ECO:0000313" key="1">
    <source>
        <dbReference type="EMBL" id="KAG2566101.1"/>
    </source>
</evidence>
<dbReference type="AlphaFoldDB" id="A0A8T0PUJ7"/>
<accession>A0A8T0PUJ7</accession>
<proteinExistence type="predicted"/>